<dbReference type="OMA" id="CTENQDE"/>
<dbReference type="HOGENOM" id="CLU_826672_0_0_1"/>
<dbReference type="Proteomes" id="UP000000724">
    <property type="component" value="Contig Pc00c16"/>
</dbReference>
<evidence type="ECO:0000313" key="2">
    <source>
        <dbReference type="EMBL" id="CAP92962.1"/>
    </source>
</evidence>
<dbReference type="OrthoDB" id="4358740at2759"/>
<dbReference type="AlphaFoldDB" id="B6H8Q0"/>
<gene>
    <name evidence="2" type="ORF">Pc16g02920</name>
    <name evidence="2" type="ORF">PCH_Pc16g02920</name>
</gene>
<accession>B6H8Q0</accession>
<evidence type="ECO:0000256" key="1">
    <source>
        <dbReference type="SAM" id="MobiDB-lite"/>
    </source>
</evidence>
<evidence type="ECO:0000313" key="3">
    <source>
        <dbReference type="Proteomes" id="UP000000724"/>
    </source>
</evidence>
<organism evidence="2 3">
    <name type="scientific">Penicillium rubens (strain ATCC 28089 / DSM 1075 / NRRL 1951 / Wisconsin 54-1255)</name>
    <name type="common">Penicillium chrysogenum</name>
    <dbReference type="NCBI Taxonomy" id="500485"/>
    <lineage>
        <taxon>Eukaryota</taxon>
        <taxon>Fungi</taxon>
        <taxon>Dikarya</taxon>
        <taxon>Ascomycota</taxon>
        <taxon>Pezizomycotina</taxon>
        <taxon>Eurotiomycetes</taxon>
        <taxon>Eurotiomycetidae</taxon>
        <taxon>Eurotiales</taxon>
        <taxon>Aspergillaceae</taxon>
        <taxon>Penicillium</taxon>
        <taxon>Penicillium chrysogenum species complex</taxon>
    </lineage>
</organism>
<dbReference type="EMBL" id="AM920431">
    <property type="protein sequence ID" value="CAP92962.1"/>
    <property type="molecule type" value="Genomic_DNA"/>
</dbReference>
<dbReference type="VEuPathDB" id="FungiDB:PCH_Pc16g02920"/>
<reference evidence="2 3" key="1">
    <citation type="journal article" date="2008" name="Nat. Biotechnol.">
        <title>Genome sequencing and analysis of the filamentous fungus Penicillium chrysogenum.</title>
        <authorList>
            <person name="van den Berg M.A."/>
            <person name="Albang R."/>
            <person name="Albermann K."/>
            <person name="Badger J.H."/>
            <person name="Daran J.-M."/>
            <person name="Driessen A.J.M."/>
            <person name="Garcia-Estrada C."/>
            <person name="Fedorova N.D."/>
            <person name="Harris D.M."/>
            <person name="Heijne W.H.M."/>
            <person name="Joardar V.S."/>
            <person name="Kiel J.A.K.W."/>
            <person name="Kovalchuk A."/>
            <person name="Martin J.F."/>
            <person name="Nierman W.C."/>
            <person name="Nijland J.G."/>
            <person name="Pronk J.T."/>
            <person name="Roubos J.A."/>
            <person name="van der Klei I.J."/>
            <person name="van Peij N.N.M.E."/>
            <person name="Veenhuis M."/>
            <person name="von Doehren H."/>
            <person name="Wagner C."/>
            <person name="Wortman J.R."/>
            <person name="Bovenberg R.A.L."/>
        </authorList>
    </citation>
    <scope>NUCLEOTIDE SEQUENCE [LARGE SCALE GENOMIC DNA]</scope>
    <source>
        <strain evidence="3">ATCC 28089 / DSM 1075 / NRRL 1951 / Wisconsin 54-1255</strain>
    </source>
</reference>
<feature type="region of interest" description="Disordered" evidence="1">
    <location>
        <begin position="133"/>
        <end position="161"/>
    </location>
</feature>
<sequence length="336" mass="37843">MSLNQAPISQSGRMLVPVEEKIKTSGDFWNWQRLRAAVFPFLPVNIEDTLPLVDEHPTSMQTIESNMGEVIPHHKAVDIPIDSHGNLDEDCTENQDEVNEHELSRQVRPAFDTALEENDTKVISNTCCTESPVVSSSESVEGATAKEDLPSPPTSPVPTTTNNPTYPIYHNLIPPPPIPLDATTQSRIDKKFQSAIKETPTIRLIVDIPPHLVDWSNPITSITTTINPFLSHWETQNKVNLLAVEIRHGHAYAAIEVNNHNYDFKTAHKQTFVFPVYVLKVGRGFRWRFYRAPAVDVSVMNEIKTVHYLHREEVGTPYLVFRVGGREPVSGESRED</sequence>
<proteinExistence type="predicted"/>
<protein>
    <submittedName>
        <fullName evidence="2">Uncharacterized protein</fullName>
    </submittedName>
</protein>
<keyword evidence="3" id="KW-1185">Reference proteome</keyword>
<name>B6H8Q0_PENRW</name>